<gene>
    <name evidence="3" type="ORF">MAGMO_0865</name>
</gene>
<dbReference type="PROSITE" id="PS51257">
    <property type="entry name" value="PROKAR_LIPOPROTEIN"/>
    <property type="match status" value="1"/>
</dbReference>
<dbReference type="SUPFAM" id="SSF52821">
    <property type="entry name" value="Rhodanese/Cell cycle control phosphatase"/>
    <property type="match status" value="1"/>
</dbReference>
<dbReference type="PROSITE" id="PS50206">
    <property type="entry name" value="RHODANESE_3"/>
    <property type="match status" value="1"/>
</dbReference>
<name>A0A1S7LG43_MAGMO</name>
<dbReference type="InterPro" id="IPR001763">
    <property type="entry name" value="Rhodanese-like_dom"/>
</dbReference>
<dbReference type="InterPro" id="IPR036873">
    <property type="entry name" value="Rhodanese-like_dom_sf"/>
</dbReference>
<dbReference type="Pfam" id="PF00581">
    <property type="entry name" value="Rhodanese"/>
    <property type="match status" value="1"/>
</dbReference>
<sequence>MLKKMMALMAGVAGCMGVMSAQAMEGEGGGPAPAGGLVVNISRSISSIEVKHGDGMVAVMRNQDTGATIDAGFAKTSRKCPPFCAQPMDLGSSVKTLGEVEVVEFMQTKVADGSGLLVDARTPDWHAKGTIPSSINIPYTDVSPQLGADEAAIEEAMEEFGVTQKGDGWDFSNAKYLVLWCNGPWCGQSPTAIRGLLELGYPGEKILYYRGGMQMWKMFGLTVVPPAE</sequence>
<evidence type="ECO:0000259" key="2">
    <source>
        <dbReference type="PROSITE" id="PS50206"/>
    </source>
</evidence>
<dbReference type="SMART" id="SM00450">
    <property type="entry name" value="RHOD"/>
    <property type="match status" value="1"/>
</dbReference>
<accession>A0A1S7LG43</accession>
<dbReference type="CDD" id="cd00158">
    <property type="entry name" value="RHOD"/>
    <property type="match status" value="1"/>
</dbReference>
<reference evidence="3" key="1">
    <citation type="submission" date="2015-04" db="EMBL/GenBank/DDBJ databases">
        <authorList>
            <person name="Syromyatnikov M.Y."/>
            <person name="Popov V.N."/>
        </authorList>
    </citation>
    <scope>NUCLEOTIDE SEQUENCE</scope>
    <source>
        <strain evidence="3">MO-1</strain>
    </source>
</reference>
<feature type="chain" id="PRO_5012210394" evidence="1">
    <location>
        <begin position="24"/>
        <end position="228"/>
    </location>
</feature>
<organism evidence="3">
    <name type="scientific">Magnetococcus massalia (strain MO-1)</name>
    <dbReference type="NCBI Taxonomy" id="451514"/>
    <lineage>
        <taxon>Bacteria</taxon>
        <taxon>Pseudomonadati</taxon>
        <taxon>Pseudomonadota</taxon>
        <taxon>Magnetococcia</taxon>
        <taxon>Magnetococcales</taxon>
        <taxon>Magnetococcaceae</taxon>
        <taxon>Magnetococcus</taxon>
    </lineage>
</organism>
<evidence type="ECO:0000313" key="3">
    <source>
        <dbReference type="EMBL" id="CRH05064.1"/>
    </source>
</evidence>
<dbReference type="EMBL" id="LO017727">
    <property type="protein sequence ID" value="CRH05064.1"/>
    <property type="molecule type" value="Genomic_DNA"/>
</dbReference>
<dbReference type="Gene3D" id="3.40.250.10">
    <property type="entry name" value="Rhodanese-like domain"/>
    <property type="match status" value="1"/>
</dbReference>
<evidence type="ECO:0000256" key="1">
    <source>
        <dbReference type="SAM" id="SignalP"/>
    </source>
</evidence>
<protein>
    <submittedName>
        <fullName evidence="3">Rhodanese-like protein</fullName>
    </submittedName>
</protein>
<proteinExistence type="predicted"/>
<feature type="domain" description="Rhodanese" evidence="2">
    <location>
        <begin position="111"/>
        <end position="225"/>
    </location>
</feature>
<feature type="signal peptide" evidence="1">
    <location>
        <begin position="1"/>
        <end position="23"/>
    </location>
</feature>
<dbReference type="AlphaFoldDB" id="A0A1S7LG43"/>
<keyword evidence="1" id="KW-0732">Signal</keyword>